<dbReference type="GO" id="GO:0009055">
    <property type="term" value="F:electron transfer activity"/>
    <property type="evidence" value="ECO:0007669"/>
    <property type="project" value="InterPro"/>
</dbReference>
<dbReference type="PROSITE" id="PS51007">
    <property type="entry name" value="CYTC"/>
    <property type="match status" value="1"/>
</dbReference>
<comment type="caution">
    <text evidence="7">The sequence shown here is derived from an EMBL/GenBank/DDBJ whole genome shotgun (WGS) entry which is preliminary data.</text>
</comment>
<dbReference type="GO" id="GO:0046872">
    <property type="term" value="F:metal ion binding"/>
    <property type="evidence" value="ECO:0007669"/>
    <property type="project" value="UniProtKB-KW"/>
</dbReference>
<evidence type="ECO:0000256" key="3">
    <source>
        <dbReference type="ARBA" id="ARBA00023004"/>
    </source>
</evidence>
<dbReference type="AlphaFoldDB" id="A0A9W7TWM4"/>
<keyword evidence="5" id="KW-0732">Signal</keyword>
<dbReference type="PANTHER" id="PTHR35008:SF9">
    <property type="entry name" value="CYTOCHROME C DOMAIN-CONTAINING PROTEIN"/>
    <property type="match status" value="1"/>
</dbReference>
<protein>
    <submittedName>
        <fullName evidence="7">Cystathionine gamma-synthase</fullName>
    </submittedName>
</protein>
<organism evidence="7 8">
    <name type="scientific">Roseomonas genomospecies 6</name>
    <dbReference type="NCBI Taxonomy" id="214106"/>
    <lineage>
        <taxon>Bacteria</taxon>
        <taxon>Pseudomonadati</taxon>
        <taxon>Pseudomonadota</taxon>
        <taxon>Alphaproteobacteria</taxon>
        <taxon>Acetobacterales</taxon>
        <taxon>Roseomonadaceae</taxon>
        <taxon>Roseomonas</taxon>
    </lineage>
</organism>
<evidence type="ECO:0000313" key="8">
    <source>
        <dbReference type="Proteomes" id="UP000480854"/>
    </source>
</evidence>
<reference evidence="7 8" key="1">
    <citation type="submission" date="2018-07" db="EMBL/GenBank/DDBJ databases">
        <title>Genome sequence of Azospirillum sp. ATCC 49961.</title>
        <authorList>
            <person name="Sant'Anna F.H."/>
            <person name="Baldani J.I."/>
            <person name="Zilli J.E."/>
            <person name="Reis V.M."/>
            <person name="Hartmann A."/>
            <person name="Cruz L."/>
            <person name="de Souza E.M."/>
            <person name="de Oliveira Pedrosa F."/>
            <person name="Passaglia L.M.P."/>
        </authorList>
    </citation>
    <scope>NUCLEOTIDE SEQUENCE [LARGE SCALE GENOMIC DNA]</scope>
    <source>
        <strain evidence="7 8">ATCC 49961</strain>
    </source>
</reference>
<gene>
    <name evidence="7" type="ORF">DS843_16395</name>
</gene>
<keyword evidence="3 4" id="KW-0408">Iron</keyword>
<dbReference type="EMBL" id="QOKW01000012">
    <property type="protein sequence ID" value="KAA0679516.1"/>
    <property type="molecule type" value="Genomic_DNA"/>
</dbReference>
<evidence type="ECO:0000256" key="4">
    <source>
        <dbReference type="PROSITE-ProRule" id="PRU00433"/>
    </source>
</evidence>
<proteinExistence type="predicted"/>
<evidence type="ECO:0000256" key="1">
    <source>
        <dbReference type="ARBA" id="ARBA00022617"/>
    </source>
</evidence>
<keyword evidence="2 4" id="KW-0479">Metal-binding</keyword>
<evidence type="ECO:0000256" key="5">
    <source>
        <dbReference type="SAM" id="SignalP"/>
    </source>
</evidence>
<dbReference type="InterPro" id="IPR036909">
    <property type="entry name" value="Cyt_c-like_dom_sf"/>
</dbReference>
<evidence type="ECO:0000313" key="7">
    <source>
        <dbReference type="EMBL" id="KAA0679516.1"/>
    </source>
</evidence>
<feature type="chain" id="PRO_5040777481" evidence="5">
    <location>
        <begin position="30"/>
        <end position="334"/>
    </location>
</feature>
<sequence>MKSINALVGALAALAIGTAIHPPSRAAQAAEPQSQAVDLTKWTPPDLATVKDDDLGKLIKYGYALTTETYKHLGPEVADPAKRYSGNNLACQSCHLNAGTQPYAMPWTGVHAVFPMYRAREDGISTIEERVNGCMQRSMNGKALPLDSTEMKAFVAYMKWLSTGIPVGAKIEGAGTKAIKEPGRAANPDRGRQVYAEVCAACHQPDGQGVRKGQVGDAGGYQFPPLWGPDSYNDGAGMYRGLTAAAFVHNNMPLGTTHEAPVLSDEDAYDVIAFVNSQPRPHKEGVEKDFPNRLRKPVDMPFPPFADGFSAEQHKYGPYDPIRAKLKELQQATQ</sequence>
<dbReference type="Pfam" id="PF00034">
    <property type="entry name" value="Cytochrom_C"/>
    <property type="match status" value="1"/>
</dbReference>
<dbReference type="OrthoDB" id="9779283at2"/>
<dbReference type="GO" id="GO:0020037">
    <property type="term" value="F:heme binding"/>
    <property type="evidence" value="ECO:0007669"/>
    <property type="project" value="InterPro"/>
</dbReference>
<accession>A0A9W7TWM4</accession>
<feature type="domain" description="Cytochrome c" evidence="6">
    <location>
        <begin position="186"/>
        <end position="279"/>
    </location>
</feature>
<dbReference type="SUPFAM" id="SSF46626">
    <property type="entry name" value="Cytochrome c"/>
    <property type="match status" value="2"/>
</dbReference>
<dbReference type="PANTHER" id="PTHR35008">
    <property type="entry name" value="BLL4482 PROTEIN-RELATED"/>
    <property type="match status" value="1"/>
</dbReference>
<evidence type="ECO:0000259" key="6">
    <source>
        <dbReference type="PROSITE" id="PS51007"/>
    </source>
</evidence>
<keyword evidence="1 4" id="KW-0349">Heme</keyword>
<dbReference type="InterPro" id="IPR051459">
    <property type="entry name" value="Cytochrome_c-type_DH"/>
</dbReference>
<dbReference type="Pfam" id="PF21342">
    <property type="entry name" value="SoxA-TsdA_cyt-c"/>
    <property type="match status" value="1"/>
</dbReference>
<keyword evidence="8" id="KW-1185">Reference proteome</keyword>
<feature type="signal peptide" evidence="5">
    <location>
        <begin position="1"/>
        <end position="29"/>
    </location>
</feature>
<dbReference type="RefSeq" id="WP_149469964.1">
    <property type="nucleotide sequence ID" value="NZ_QOKW01000012.1"/>
</dbReference>
<evidence type="ECO:0000256" key="2">
    <source>
        <dbReference type="ARBA" id="ARBA00022723"/>
    </source>
</evidence>
<name>A0A9W7TWM4_9PROT</name>
<dbReference type="Gene3D" id="1.10.760.10">
    <property type="entry name" value="Cytochrome c-like domain"/>
    <property type="match status" value="2"/>
</dbReference>
<dbReference type="InterPro" id="IPR009056">
    <property type="entry name" value="Cyt_c-like_dom"/>
</dbReference>
<dbReference type="Proteomes" id="UP000480854">
    <property type="component" value="Unassembled WGS sequence"/>
</dbReference>